<comment type="caution">
    <text evidence="1">The sequence shown here is derived from an EMBL/GenBank/DDBJ whole genome shotgun (WGS) entry which is preliminary data.</text>
</comment>
<dbReference type="Proteomes" id="UP001519288">
    <property type="component" value="Unassembled WGS sequence"/>
</dbReference>
<accession>A0ABS4JDU2</accession>
<name>A0ABS4JDU2_9BACL</name>
<dbReference type="RefSeq" id="WP_209859526.1">
    <property type="nucleotide sequence ID" value="NZ_JAGGLD010000001.1"/>
</dbReference>
<evidence type="ECO:0000313" key="1">
    <source>
        <dbReference type="EMBL" id="MBP1999893.1"/>
    </source>
</evidence>
<organism evidence="1 2">
    <name type="scientific">Paenibacillus shirakamiensis</name>
    <dbReference type="NCBI Taxonomy" id="1265935"/>
    <lineage>
        <taxon>Bacteria</taxon>
        <taxon>Bacillati</taxon>
        <taxon>Bacillota</taxon>
        <taxon>Bacilli</taxon>
        <taxon>Bacillales</taxon>
        <taxon>Paenibacillaceae</taxon>
        <taxon>Paenibacillus</taxon>
    </lineage>
</organism>
<reference evidence="1 2" key="1">
    <citation type="submission" date="2021-03" db="EMBL/GenBank/DDBJ databases">
        <title>Genomic Encyclopedia of Type Strains, Phase IV (KMG-IV): sequencing the most valuable type-strain genomes for metagenomic binning, comparative biology and taxonomic classification.</title>
        <authorList>
            <person name="Goeker M."/>
        </authorList>
    </citation>
    <scope>NUCLEOTIDE SEQUENCE [LARGE SCALE GENOMIC DNA]</scope>
    <source>
        <strain evidence="1 2">DSM 26806</strain>
    </source>
</reference>
<protein>
    <submittedName>
        <fullName evidence="1">Uncharacterized protein</fullName>
    </submittedName>
</protein>
<gene>
    <name evidence="1" type="ORF">J2Z69_000912</name>
</gene>
<dbReference type="Pfam" id="PF26595">
    <property type="entry name" value="A_ENA"/>
    <property type="match status" value="1"/>
</dbReference>
<evidence type="ECO:0000313" key="2">
    <source>
        <dbReference type="Proteomes" id="UP001519288"/>
    </source>
</evidence>
<dbReference type="EMBL" id="JAGGLD010000001">
    <property type="protein sequence ID" value="MBP1999893.1"/>
    <property type="molecule type" value="Genomic_DNA"/>
</dbReference>
<dbReference type="InterPro" id="IPR058705">
    <property type="entry name" value="A_ENA"/>
</dbReference>
<keyword evidence="2" id="KW-1185">Reference proteome</keyword>
<proteinExistence type="predicted"/>
<sequence>MQSPISPNLDSIQSLTQSEVIQMILTSLVREEIALSQILKGEGEIIHRFLEEPNVELQQVLQLNTSLEKIIRGVACSQVLSQLRLQDILQFEPSDLEWSEDDDE</sequence>